<feature type="region of interest" description="Disordered" evidence="1">
    <location>
        <begin position="1"/>
        <end position="35"/>
    </location>
</feature>
<evidence type="ECO:0000313" key="2">
    <source>
        <dbReference type="EMBL" id="KAF0891096.1"/>
    </source>
</evidence>
<sequence length="83" mass="9619">MFMLQRNGEGGEDDDNIEDDAPESDDEEEEGGEDDALTQWCYKHMMNLDWFVIDMAQSKSAEAEMDALKDEYHQRVAALERKE</sequence>
<accession>A0A6G1BT98</accession>
<evidence type="ECO:0000313" key="3">
    <source>
        <dbReference type="Proteomes" id="UP000479710"/>
    </source>
</evidence>
<evidence type="ECO:0000256" key="1">
    <source>
        <dbReference type="SAM" id="MobiDB-lite"/>
    </source>
</evidence>
<dbReference type="AlphaFoldDB" id="A0A6G1BT98"/>
<dbReference type="Proteomes" id="UP000479710">
    <property type="component" value="Unassembled WGS sequence"/>
</dbReference>
<gene>
    <name evidence="2" type="ORF">E2562_005177</name>
</gene>
<reference evidence="2 3" key="1">
    <citation type="submission" date="2019-11" db="EMBL/GenBank/DDBJ databases">
        <title>Whole genome sequence of Oryza granulata.</title>
        <authorList>
            <person name="Li W."/>
        </authorList>
    </citation>
    <scope>NUCLEOTIDE SEQUENCE [LARGE SCALE GENOMIC DNA]</scope>
    <source>
        <strain evidence="3">cv. Menghai</strain>
        <tissue evidence="2">Leaf</tissue>
    </source>
</reference>
<feature type="compositionally biased region" description="Acidic residues" evidence="1">
    <location>
        <begin position="10"/>
        <end position="35"/>
    </location>
</feature>
<name>A0A6G1BT98_9ORYZ</name>
<organism evidence="2 3">
    <name type="scientific">Oryza meyeriana var. granulata</name>
    <dbReference type="NCBI Taxonomy" id="110450"/>
    <lineage>
        <taxon>Eukaryota</taxon>
        <taxon>Viridiplantae</taxon>
        <taxon>Streptophyta</taxon>
        <taxon>Embryophyta</taxon>
        <taxon>Tracheophyta</taxon>
        <taxon>Spermatophyta</taxon>
        <taxon>Magnoliopsida</taxon>
        <taxon>Liliopsida</taxon>
        <taxon>Poales</taxon>
        <taxon>Poaceae</taxon>
        <taxon>BOP clade</taxon>
        <taxon>Oryzoideae</taxon>
        <taxon>Oryzeae</taxon>
        <taxon>Oryzinae</taxon>
        <taxon>Oryza</taxon>
        <taxon>Oryza meyeriana</taxon>
    </lineage>
</organism>
<keyword evidence="3" id="KW-1185">Reference proteome</keyword>
<comment type="caution">
    <text evidence="2">The sequence shown here is derived from an EMBL/GenBank/DDBJ whole genome shotgun (WGS) entry which is preliminary data.</text>
</comment>
<proteinExistence type="predicted"/>
<dbReference type="OrthoDB" id="1715601at2759"/>
<protein>
    <submittedName>
        <fullName evidence="2">Uncharacterized protein</fullName>
    </submittedName>
</protein>
<dbReference type="EMBL" id="SPHZ02000011">
    <property type="protein sequence ID" value="KAF0891096.1"/>
    <property type="molecule type" value="Genomic_DNA"/>
</dbReference>